<evidence type="ECO:0000256" key="1">
    <source>
        <dbReference type="ARBA" id="ARBA00022818"/>
    </source>
</evidence>
<evidence type="ECO:0000259" key="5">
    <source>
        <dbReference type="PROSITE" id="PS51149"/>
    </source>
</evidence>
<dbReference type="InterPro" id="IPR004184">
    <property type="entry name" value="PFL_dom"/>
</dbReference>
<comment type="caution">
    <text evidence="7">The sequence shown here is derived from an EMBL/GenBank/DDBJ whole genome shotgun (WGS) entry which is preliminary data.</text>
</comment>
<evidence type="ECO:0000256" key="3">
    <source>
        <dbReference type="PROSITE-ProRule" id="PRU00493"/>
    </source>
</evidence>
<dbReference type="Proteomes" id="UP001431693">
    <property type="component" value="Unassembled WGS sequence"/>
</dbReference>
<evidence type="ECO:0000313" key="7">
    <source>
        <dbReference type="EMBL" id="MDJ1130305.1"/>
    </source>
</evidence>
<feature type="compositionally biased region" description="Polar residues" evidence="4">
    <location>
        <begin position="1"/>
        <end position="16"/>
    </location>
</feature>
<dbReference type="SUPFAM" id="SSF51998">
    <property type="entry name" value="PFL-like glycyl radical enzymes"/>
    <property type="match status" value="1"/>
</dbReference>
<dbReference type="InterPro" id="IPR001150">
    <property type="entry name" value="Gly_radical"/>
</dbReference>
<proteinExistence type="predicted"/>
<dbReference type="Pfam" id="PF02901">
    <property type="entry name" value="PFL-like"/>
    <property type="match status" value="1"/>
</dbReference>
<evidence type="ECO:0000256" key="2">
    <source>
        <dbReference type="ARBA" id="ARBA00023239"/>
    </source>
</evidence>
<dbReference type="PROSITE" id="PS51149">
    <property type="entry name" value="GLY_RADICAL_2"/>
    <property type="match status" value="1"/>
</dbReference>
<evidence type="ECO:0000256" key="4">
    <source>
        <dbReference type="SAM" id="MobiDB-lite"/>
    </source>
</evidence>
<evidence type="ECO:0000313" key="8">
    <source>
        <dbReference type="Proteomes" id="UP001431693"/>
    </source>
</evidence>
<keyword evidence="1 3" id="KW-0556">Organic radical</keyword>
<dbReference type="GO" id="GO:0016829">
    <property type="term" value="F:lyase activity"/>
    <property type="evidence" value="ECO:0007669"/>
    <property type="project" value="UniProtKB-KW"/>
</dbReference>
<name>A0ABT6ZMM4_9ACTN</name>
<accession>A0ABT6ZMM4</accession>
<feature type="domain" description="Glycine radical" evidence="5">
    <location>
        <begin position="661"/>
        <end position="777"/>
    </location>
</feature>
<feature type="modified residue" description="Glycine radical" evidence="3">
    <location>
        <position position="754"/>
    </location>
</feature>
<sequence>MSATRSAVEGTQNVEVSQPIPCEKTPAEQLAIMEEYTRVHREHTEAGSPRAIREAACLDVLFPTMFRHIQQDDLIAGRLDFLPIGFGSVTSVGGVGHYCVFHKLRAFQETLADPAEKARVDALYDYWVNQDTKALYCEQALDEDKLGGPKLGRFIDAAYPAMATARLSGMMLDYGKLLDLGVDGLAALIEQKRRDAPADAGAAFFDGATSVMGTFGRVIERQVQLVEDEIPAAAGQRLDDLLMMREDLLAIRHEPPTTFHQALQLFWLWALCAGCINYGRLDVLLGTYLVNDLENATLTHDEAYRILKSLWTLIENRRTTVNGRIIVGGQGRPDPETADEFCRLALEVCHDCRYVEPQFTLRLDSTTPENIMQAAYRCLAAGATYPTLYNDDVEVPAVMSAMRLPQQLAEQYVPFGCTEFVIAGKSVGTPNTLINVLKLLQMTLNEGVDPDDGLQKCQGLELPPCEEFETFDHLMAAYRAVLDHYLDLLMDAQALSYGVMNDQVSFLFTSVLMDDCLGRGRALLDGGVEILGGTNEVYGHVNAGDALEAIRELVYEEGRYSLRQLVDAANADFIGTFDGVDGETIRRDLWNCDKYGNDIARVDDLVNEVYCYTAAGSRDRGIERGLGYFLVVVSNNQTNTDWGHRTAASLDGRHAGVYLNPANNPQGGAARRGPTAMLASLAKIDSTLHAGSVQNVKFTRSLFNHHPEKVRALCDTYFKLGGCQLMVTCVDPGELEHAQRHPEDHPDLIVRVAGYSARFVDLPRDVQDEVISRALWG</sequence>
<dbReference type="RefSeq" id="WP_283713457.1">
    <property type="nucleotide sequence ID" value="NZ_JASJEW010000004.1"/>
</dbReference>
<dbReference type="Pfam" id="PF01228">
    <property type="entry name" value="Gly_radical"/>
    <property type="match status" value="1"/>
</dbReference>
<dbReference type="PROSITE" id="PS51554">
    <property type="entry name" value="PFL"/>
    <property type="match status" value="1"/>
</dbReference>
<dbReference type="PANTHER" id="PTHR43641:SF2">
    <property type="entry name" value="DEHYDRATASE YBIW-RELATED"/>
    <property type="match status" value="1"/>
</dbReference>
<dbReference type="InterPro" id="IPR051215">
    <property type="entry name" value="GRE"/>
</dbReference>
<reference evidence="7" key="1">
    <citation type="submission" date="2023-05" db="EMBL/GenBank/DDBJ databases">
        <title>[olsenella] sp. nov., isolated from a pig farm feces dump.</title>
        <authorList>
            <person name="Chang Y.-H."/>
        </authorList>
    </citation>
    <scope>NUCLEOTIDE SEQUENCE</scope>
    <source>
        <strain evidence="7">YH-ols2217</strain>
    </source>
</reference>
<keyword evidence="8" id="KW-1185">Reference proteome</keyword>
<feature type="region of interest" description="Disordered" evidence="4">
    <location>
        <begin position="1"/>
        <end position="20"/>
    </location>
</feature>
<dbReference type="PANTHER" id="PTHR43641">
    <property type="entry name" value="FORMATE ACETYLTRANSFERASE 3-RELATED"/>
    <property type="match status" value="1"/>
</dbReference>
<dbReference type="Gene3D" id="3.20.70.20">
    <property type="match status" value="1"/>
</dbReference>
<dbReference type="PROSITE" id="PS00850">
    <property type="entry name" value="GLY_RADICAL_1"/>
    <property type="match status" value="1"/>
</dbReference>
<gene>
    <name evidence="7" type="ORF">QJ043_09480</name>
</gene>
<keyword evidence="2 7" id="KW-0456">Lyase</keyword>
<dbReference type="EMBL" id="JASJEX010000005">
    <property type="protein sequence ID" value="MDJ1130305.1"/>
    <property type="molecule type" value="Genomic_DNA"/>
</dbReference>
<organism evidence="7 8">
    <name type="scientific">Kribbibacterium absianum</name>
    <dbReference type="NCBI Taxonomy" id="3044210"/>
    <lineage>
        <taxon>Bacteria</taxon>
        <taxon>Bacillati</taxon>
        <taxon>Actinomycetota</taxon>
        <taxon>Coriobacteriia</taxon>
        <taxon>Coriobacteriales</taxon>
        <taxon>Kribbibacteriaceae</taxon>
        <taxon>Kribbibacterium</taxon>
    </lineage>
</organism>
<feature type="domain" description="PFL" evidence="6">
    <location>
        <begin position="1"/>
        <end position="654"/>
    </location>
</feature>
<keyword evidence="7" id="KW-0670">Pyruvate</keyword>
<evidence type="ECO:0000259" key="6">
    <source>
        <dbReference type="PROSITE" id="PS51554"/>
    </source>
</evidence>
<dbReference type="InterPro" id="IPR019777">
    <property type="entry name" value="Form_AcTrfase_GR_CS"/>
</dbReference>
<protein>
    <submittedName>
        <fullName evidence="7">Pyruvate formate lyase family protein</fullName>
    </submittedName>
</protein>